<dbReference type="InterPro" id="IPR050261">
    <property type="entry name" value="FrsA_esterase"/>
</dbReference>
<evidence type="ECO:0000259" key="2">
    <source>
        <dbReference type="Pfam" id="PF01738"/>
    </source>
</evidence>
<evidence type="ECO:0000313" key="4">
    <source>
        <dbReference type="Proteomes" id="UP000267187"/>
    </source>
</evidence>
<keyword evidence="1 3" id="KW-0378">Hydrolase</keyword>
<name>A0A3M0AFS9_9GAMM</name>
<dbReference type="PANTHER" id="PTHR22946">
    <property type="entry name" value="DIENELACTONE HYDROLASE DOMAIN-CONTAINING PROTEIN-RELATED"/>
    <property type="match status" value="1"/>
</dbReference>
<dbReference type="GO" id="GO:0052689">
    <property type="term" value="F:carboxylic ester hydrolase activity"/>
    <property type="evidence" value="ECO:0007669"/>
    <property type="project" value="UniProtKB-ARBA"/>
</dbReference>
<dbReference type="EMBL" id="REFJ01000002">
    <property type="protein sequence ID" value="RMA81345.1"/>
    <property type="molecule type" value="Genomic_DNA"/>
</dbReference>
<protein>
    <submittedName>
        <fullName evidence="3">Dienelactone hydrolase</fullName>
    </submittedName>
</protein>
<dbReference type="OrthoDB" id="9805123at2"/>
<accession>A0A3M0AFS9</accession>
<evidence type="ECO:0000313" key="3">
    <source>
        <dbReference type="EMBL" id="RMA81345.1"/>
    </source>
</evidence>
<comment type="caution">
    <text evidence="3">The sequence shown here is derived from an EMBL/GenBank/DDBJ whole genome shotgun (WGS) entry which is preliminary data.</text>
</comment>
<sequence>MAKRVILFSVLLLLGFAVLAVAYLYAALFPAKYDATSWIEAMRPHIHTQVETDEGVPVVFLMHGCGGEKEWLREERLARLSNAGYFAVAIDSFGARDVEVDKVCSGRQLWAGERLHDLAAAMDIVAEDPRADLSRFAVIGFSHGAWAALETFTGHWPQSRSPAAVVAYYPFCEFPNRARSDWQKQSDLLVFLAESDTITAIEPCYDLFGAQSSAQFIDIVPYAGAAHGFDVKDTQGWSNHYNSEYAADSWNRTLSFLASRLN</sequence>
<gene>
    <name evidence="3" type="ORF">DFR27_1162</name>
</gene>
<dbReference type="Pfam" id="PF01738">
    <property type="entry name" value="DLH"/>
    <property type="match status" value="1"/>
</dbReference>
<dbReference type="Gene3D" id="3.40.50.1820">
    <property type="entry name" value="alpha/beta hydrolase"/>
    <property type="match status" value="1"/>
</dbReference>
<dbReference type="Proteomes" id="UP000267187">
    <property type="component" value="Unassembled WGS sequence"/>
</dbReference>
<evidence type="ECO:0000256" key="1">
    <source>
        <dbReference type="ARBA" id="ARBA00022801"/>
    </source>
</evidence>
<dbReference type="RefSeq" id="WP_121876491.1">
    <property type="nucleotide sequence ID" value="NZ_REFJ01000002.1"/>
</dbReference>
<organism evidence="3 4">
    <name type="scientific">Umboniibacter marinipuniceus</name>
    <dbReference type="NCBI Taxonomy" id="569599"/>
    <lineage>
        <taxon>Bacteria</taxon>
        <taxon>Pseudomonadati</taxon>
        <taxon>Pseudomonadota</taxon>
        <taxon>Gammaproteobacteria</taxon>
        <taxon>Cellvibrionales</taxon>
        <taxon>Cellvibrionaceae</taxon>
        <taxon>Umboniibacter</taxon>
    </lineage>
</organism>
<feature type="domain" description="Dienelactone hydrolase" evidence="2">
    <location>
        <begin position="55"/>
        <end position="259"/>
    </location>
</feature>
<dbReference type="AlphaFoldDB" id="A0A3M0AFS9"/>
<dbReference type="InterPro" id="IPR002925">
    <property type="entry name" value="Dienelactn_hydro"/>
</dbReference>
<reference evidence="3 4" key="1">
    <citation type="submission" date="2018-10" db="EMBL/GenBank/DDBJ databases">
        <title>Genomic Encyclopedia of Type Strains, Phase IV (KMG-IV): sequencing the most valuable type-strain genomes for metagenomic binning, comparative biology and taxonomic classification.</title>
        <authorList>
            <person name="Goeker M."/>
        </authorList>
    </citation>
    <scope>NUCLEOTIDE SEQUENCE [LARGE SCALE GENOMIC DNA]</scope>
    <source>
        <strain evidence="3 4">DSM 25080</strain>
    </source>
</reference>
<dbReference type="InterPro" id="IPR029058">
    <property type="entry name" value="AB_hydrolase_fold"/>
</dbReference>
<keyword evidence="4" id="KW-1185">Reference proteome</keyword>
<dbReference type="SUPFAM" id="SSF53474">
    <property type="entry name" value="alpha/beta-Hydrolases"/>
    <property type="match status" value="1"/>
</dbReference>
<proteinExistence type="predicted"/>
<dbReference type="PANTHER" id="PTHR22946:SF9">
    <property type="entry name" value="POLYKETIDE TRANSFERASE AF380"/>
    <property type="match status" value="1"/>
</dbReference>